<dbReference type="Proteomes" id="UP000054596">
    <property type="component" value="Unassembled WGS sequence"/>
</dbReference>
<evidence type="ECO:0000256" key="12">
    <source>
        <dbReference type="ARBA" id="ARBA00023137"/>
    </source>
</evidence>
<evidence type="ECO:0000256" key="14">
    <source>
        <dbReference type="ARBA" id="ARBA00053015"/>
    </source>
</evidence>
<dbReference type="NCBIfam" id="TIGR01007">
    <property type="entry name" value="eps_fam"/>
    <property type="match status" value="1"/>
</dbReference>
<organism evidence="23 24">
    <name type="scientific">Caballeronia glebae</name>
    <dbReference type="NCBI Taxonomy" id="1777143"/>
    <lineage>
        <taxon>Bacteria</taxon>
        <taxon>Pseudomonadati</taxon>
        <taxon>Pseudomonadota</taxon>
        <taxon>Betaproteobacteria</taxon>
        <taxon>Burkholderiales</taxon>
        <taxon>Burkholderiaceae</taxon>
        <taxon>Caballeronia</taxon>
    </lineage>
</organism>
<keyword evidence="24" id="KW-1185">Reference proteome</keyword>
<evidence type="ECO:0000256" key="9">
    <source>
        <dbReference type="ARBA" id="ARBA00022840"/>
    </source>
</evidence>
<evidence type="ECO:0000256" key="18">
    <source>
        <dbReference type="SAM" id="Coils"/>
    </source>
</evidence>
<keyword evidence="6 19" id="KW-0812">Transmembrane</keyword>
<feature type="domain" description="AAA" evidence="21">
    <location>
        <begin position="549"/>
        <end position="687"/>
    </location>
</feature>
<dbReference type="Pfam" id="PF23607">
    <property type="entry name" value="WZC_N"/>
    <property type="match status" value="1"/>
</dbReference>
<gene>
    <name evidence="23" type="ORF">AWB82_04993</name>
</gene>
<dbReference type="InterPro" id="IPR005702">
    <property type="entry name" value="Wzc-like_C"/>
</dbReference>
<dbReference type="PANTHER" id="PTHR32309:SF32">
    <property type="entry name" value="TYROSINE-PROTEIN KINASE ETK-RELATED"/>
    <property type="match status" value="1"/>
</dbReference>
<keyword evidence="10 19" id="KW-1133">Transmembrane helix</keyword>
<accession>A0A158C4X7</accession>
<evidence type="ECO:0000256" key="11">
    <source>
        <dbReference type="ARBA" id="ARBA00023136"/>
    </source>
</evidence>
<dbReference type="FunFam" id="3.40.50.300:FF:000527">
    <property type="entry name" value="Tyrosine-protein kinase etk"/>
    <property type="match status" value="1"/>
</dbReference>
<keyword evidence="12" id="KW-0829">Tyrosine-protein kinase</keyword>
<dbReference type="GO" id="GO:0005524">
    <property type="term" value="F:ATP binding"/>
    <property type="evidence" value="ECO:0007669"/>
    <property type="project" value="UniProtKB-KW"/>
</dbReference>
<reference evidence="23" key="1">
    <citation type="submission" date="2016-01" db="EMBL/GenBank/DDBJ databases">
        <authorList>
            <person name="Peeters C."/>
        </authorList>
    </citation>
    <scope>NUCLEOTIDE SEQUENCE [LARGE SCALE GENOMIC DNA]</scope>
    <source>
        <strain evidence="23">LMG 29325</strain>
    </source>
</reference>
<evidence type="ECO:0000256" key="5">
    <source>
        <dbReference type="ARBA" id="ARBA00022679"/>
    </source>
</evidence>
<dbReference type="GO" id="GO:0042802">
    <property type="term" value="F:identical protein binding"/>
    <property type="evidence" value="ECO:0007669"/>
    <property type="project" value="UniProtKB-ARBA"/>
</dbReference>
<evidence type="ECO:0000256" key="4">
    <source>
        <dbReference type="ARBA" id="ARBA00022519"/>
    </source>
</evidence>
<dbReference type="AlphaFoldDB" id="A0A158C4X7"/>
<evidence type="ECO:0000256" key="15">
    <source>
        <dbReference type="ARBA" id="ARBA00054296"/>
    </source>
</evidence>
<evidence type="ECO:0000256" key="16">
    <source>
        <dbReference type="ARBA" id="ARBA00067833"/>
    </source>
</evidence>
<evidence type="ECO:0000256" key="3">
    <source>
        <dbReference type="ARBA" id="ARBA00022475"/>
    </source>
</evidence>
<dbReference type="CDD" id="cd05387">
    <property type="entry name" value="BY-kinase"/>
    <property type="match status" value="1"/>
</dbReference>
<feature type="coiled-coil region" evidence="18">
    <location>
        <begin position="294"/>
        <end position="328"/>
    </location>
</feature>
<proteinExistence type="inferred from homology"/>
<protein>
    <recommendedName>
        <fullName evidence="16">Putative tyrosine-protein kinase EpsB</fullName>
    </recommendedName>
    <alternativeName>
        <fullName evidence="17">EPS I polysaccharide export protein EpsB</fullName>
    </alternativeName>
</protein>
<dbReference type="InterPro" id="IPR032807">
    <property type="entry name" value="GNVR"/>
</dbReference>
<keyword evidence="11 19" id="KW-0472">Membrane</keyword>
<keyword evidence="9" id="KW-0067">ATP-binding</keyword>
<evidence type="ECO:0000259" key="22">
    <source>
        <dbReference type="Pfam" id="PF13807"/>
    </source>
</evidence>
<feature type="domain" description="Tyrosine-protein kinase G-rich" evidence="22">
    <location>
        <begin position="393"/>
        <end position="473"/>
    </location>
</feature>
<dbReference type="InterPro" id="IPR025669">
    <property type="entry name" value="AAA_dom"/>
</dbReference>
<dbReference type="RefSeq" id="WP_086971989.1">
    <property type="nucleotide sequence ID" value="NZ_FCOJ02000042.1"/>
</dbReference>
<dbReference type="GO" id="GO:0000271">
    <property type="term" value="P:polysaccharide biosynthetic process"/>
    <property type="evidence" value="ECO:0007669"/>
    <property type="project" value="UniProtKB-KW"/>
</dbReference>
<dbReference type="Pfam" id="PF13614">
    <property type="entry name" value="AAA_31"/>
    <property type="match status" value="1"/>
</dbReference>
<dbReference type="Pfam" id="PF02706">
    <property type="entry name" value="Wzz"/>
    <property type="match status" value="1"/>
</dbReference>
<comment type="function">
    <text evidence="15">Probably involved in polymerization and/or export of exopolysaccharide EPS I which functions as a virulence factor. May be involved in an ATP-dependent process in the pathway for EPS I production, possibly export of the trimeric repeat units across the inner membrane or their polymerization.</text>
</comment>
<keyword evidence="18" id="KW-0175">Coiled coil</keyword>
<feature type="domain" description="Polysaccharide chain length determinant N-terminal" evidence="20">
    <location>
        <begin position="18"/>
        <end position="110"/>
    </location>
</feature>
<sequence>MKEQYIKSSPLPVDTGDDEIRLAEIVGVLRENRKLIAVATACMLIAGSLYAFLWTPTYRADALVQVDDDSGSGSLNDKLGDLAALFQNKSTSDAEIELMRSRTVIGDAVSRLHLDIDARPHYFPLVGAPYARFAGRDGLASAALGLDGYAWGGERIGVTTFDVPARLYDKTFTLIARGGERYELQSPEGVTVLRGRSRETVTANIDGAPVKLTVASLLARPGTRFDLSRSSTQQTIADLQKDLKIAEKTKQSGIIGLSLDGANAERITTTVNTIATLYVQRNVDRKSAQAQQMLAFLGDQLPQLRADLDRAEARYNEYRARNGAVDLEEQSKLLLQTVVDNKTKLIELQQQRADLVQRYTAMHPSVLAVDMRIGELQRQASEYEKQVGTLPSVQQDAVRLLRDVKVSNDLYTSLLNSTQQLRVLKAGQLGNVRTVDYAITPEKPVAPKKALALALSVLLGLVAGCGIALARRMFNRGLETPVEVESAIEIPVYAIISHSPRQASLDASRRRGTSGRRVLASLAPDDVAIEGLRSLRTALQFGVLKQRHKVVMFTGPRPGIGKSFVSVNFAAVLAAGGERVLLIDGDIRRGNLNGLLALSRKPGLSELIGGAQPDAVINRDVLPGLDVITNGGTPAQPSELLMSARFESVLDDLRQRYDYVIVDSPPVLAVTDAGLIGRHADATLLVVRHGVHTAAELSQAMRQLFSAGVSVDGALLTCTPSRGTSYGAFTQYANRGSE</sequence>
<evidence type="ECO:0000256" key="7">
    <source>
        <dbReference type="ARBA" id="ARBA00022741"/>
    </source>
</evidence>
<comment type="caution">
    <text evidence="23">The sequence shown here is derived from an EMBL/GenBank/DDBJ whole genome shotgun (WGS) entry which is preliminary data.</text>
</comment>
<dbReference type="InterPro" id="IPR027417">
    <property type="entry name" value="P-loop_NTPase"/>
</dbReference>
<comment type="similarity">
    <text evidence="2">Belongs to the etk/wzc family.</text>
</comment>
<keyword evidence="7" id="KW-0547">Nucleotide-binding</keyword>
<evidence type="ECO:0000256" key="2">
    <source>
        <dbReference type="ARBA" id="ARBA00008883"/>
    </source>
</evidence>
<dbReference type="Gene3D" id="3.40.50.300">
    <property type="entry name" value="P-loop containing nucleotide triphosphate hydrolases"/>
    <property type="match status" value="1"/>
</dbReference>
<name>A0A158C4X7_9BURK</name>
<dbReference type="PANTHER" id="PTHR32309">
    <property type="entry name" value="TYROSINE-PROTEIN KINASE"/>
    <property type="match status" value="1"/>
</dbReference>
<dbReference type="STRING" id="1777143.AWB82_04993"/>
<evidence type="ECO:0000256" key="13">
    <source>
        <dbReference type="ARBA" id="ARBA00023169"/>
    </source>
</evidence>
<evidence type="ECO:0000256" key="6">
    <source>
        <dbReference type="ARBA" id="ARBA00022692"/>
    </source>
</evidence>
<keyword evidence="8" id="KW-0418">Kinase</keyword>
<evidence type="ECO:0000256" key="17">
    <source>
        <dbReference type="ARBA" id="ARBA00081049"/>
    </source>
</evidence>
<dbReference type="GO" id="GO:0005886">
    <property type="term" value="C:plasma membrane"/>
    <property type="evidence" value="ECO:0007669"/>
    <property type="project" value="UniProtKB-SubCell"/>
</dbReference>
<evidence type="ECO:0000259" key="20">
    <source>
        <dbReference type="Pfam" id="PF02706"/>
    </source>
</evidence>
<evidence type="ECO:0000259" key="21">
    <source>
        <dbReference type="Pfam" id="PF13614"/>
    </source>
</evidence>
<dbReference type="SUPFAM" id="SSF52540">
    <property type="entry name" value="P-loop containing nucleoside triphosphate hydrolases"/>
    <property type="match status" value="1"/>
</dbReference>
<keyword evidence="4" id="KW-0997">Cell inner membrane</keyword>
<keyword evidence="13" id="KW-0270">Exopolysaccharide synthesis</keyword>
<dbReference type="Pfam" id="PF13807">
    <property type="entry name" value="GNVR"/>
    <property type="match status" value="1"/>
</dbReference>
<comment type="catalytic activity">
    <reaction evidence="14">
        <text>L-tyrosyl-[protein] + ATP = O-phospho-L-tyrosyl-[protein] + ADP + H(+)</text>
        <dbReference type="Rhea" id="RHEA:10596"/>
        <dbReference type="Rhea" id="RHEA-COMP:10136"/>
        <dbReference type="Rhea" id="RHEA-COMP:20101"/>
        <dbReference type="ChEBI" id="CHEBI:15378"/>
        <dbReference type="ChEBI" id="CHEBI:30616"/>
        <dbReference type="ChEBI" id="CHEBI:46858"/>
        <dbReference type="ChEBI" id="CHEBI:61978"/>
        <dbReference type="ChEBI" id="CHEBI:456216"/>
    </reaction>
</comment>
<feature type="transmembrane region" description="Helical" evidence="19">
    <location>
        <begin position="35"/>
        <end position="54"/>
    </location>
</feature>
<evidence type="ECO:0000256" key="8">
    <source>
        <dbReference type="ARBA" id="ARBA00022777"/>
    </source>
</evidence>
<dbReference type="EMBL" id="FCOJ02000042">
    <property type="protein sequence ID" value="SAK77388.1"/>
    <property type="molecule type" value="Genomic_DNA"/>
</dbReference>
<dbReference type="InterPro" id="IPR003856">
    <property type="entry name" value="LPS_length_determ_N"/>
</dbReference>
<comment type="subcellular location">
    <subcellularLocation>
        <location evidence="1">Cell inner membrane</location>
        <topology evidence="1">Multi-pass membrane protein</topology>
    </subcellularLocation>
</comment>
<dbReference type="GO" id="GO:0004713">
    <property type="term" value="F:protein tyrosine kinase activity"/>
    <property type="evidence" value="ECO:0007669"/>
    <property type="project" value="UniProtKB-KW"/>
</dbReference>
<evidence type="ECO:0000256" key="10">
    <source>
        <dbReference type="ARBA" id="ARBA00022989"/>
    </source>
</evidence>
<evidence type="ECO:0000256" key="19">
    <source>
        <dbReference type="SAM" id="Phobius"/>
    </source>
</evidence>
<dbReference type="OrthoDB" id="9808257at2"/>
<dbReference type="InterPro" id="IPR050445">
    <property type="entry name" value="Bact_polysacc_biosynth/exp"/>
</dbReference>
<evidence type="ECO:0000256" key="1">
    <source>
        <dbReference type="ARBA" id="ARBA00004429"/>
    </source>
</evidence>
<keyword evidence="3" id="KW-1003">Cell membrane</keyword>
<keyword evidence="5" id="KW-0808">Transferase</keyword>
<evidence type="ECO:0000313" key="24">
    <source>
        <dbReference type="Proteomes" id="UP000054596"/>
    </source>
</evidence>
<evidence type="ECO:0000313" key="23">
    <source>
        <dbReference type="EMBL" id="SAK77388.1"/>
    </source>
</evidence>